<sequence>MKKEALDCFLLVVNTKGTNVWCAAAEGVFTTDIVLSHLKVYNVGELVNHKR</sequence>
<name>A0A382DFG7_9ZZZZ</name>
<dbReference type="Gene3D" id="3.40.50.11600">
    <property type="match status" value="1"/>
</dbReference>
<evidence type="ECO:0000313" key="1">
    <source>
        <dbReference type="EMBL" id="SVB36367.1"/>
    </source>
</evidence>
<dbReference type="EMBL" id="UINC01038814">
    <property type="protein sequence ID" value="SVB36367.1"/>
    <property type="molecule type" value="Genomic_DNA"/>
</dbReference>
<feature type="non-terminal residue" evidence="1">
    <location>
        <position position="51"/>
    </location>
</feature>
<dbReference type="AlphaFoldDB" id="A0A382DFG7"/>
<protein>
    <submittedName>
        <fullName evidence="1">Uncharacterized protein</fullName>
    </submittedName>
</protein>
<reference evidence="1" key="1">
    <citation type="submission" date="2018-05" db="EMBL/GenBank/DDBJ databases">
        <authorList>
            <person name="Lanie J.A."/>
            <person name="Ng W.-L."/>
            <person name="Kazmierczak K.M."/>
            <person name="Andrzejewski T.M."/>
            <person name="Davidsen T.M."/>
            <person name="Wayne K.J."/>
            <person name="Tettelin H."/>
            <person name="Glass J.I."/>
            <person name="Rusch D."/>
            <person name="Podicherti R."/>
            <person name="Tsui H.-C.T."/>
            <person name="Winkler M.E."/>
        </authorList>
    </citation>
    <scope>NUCLEOTIDE SEQUENCE</scope>
</reference>
<accession>A0A382DFG7</accession>
<gene>
    <name evidence="1" type="ORF">METZ01_LOCUS189221</name>
</gene>
<proteinExistence type="predicted"/>
<organism evidence="1">
    <name type="scientific">marine metagenome</name>
    <dbReference type="NCBI Taxonomy" id="408172"/>
    <lineage>
        <taxon>unclassified sequences</taxon>
        <taxon>metagenomes</taxon>
        <taxon>ecological metagenomes</taxon>
    </lineage>
</organism>